<evidence type="ECO:0000256" key="1">
    <source>
        <dbReference type="ARBA" id="ARBA00005417"/>
    </source>
</evidence>
<dbReference type="InterPro" id="IPR027417">
    <property type="entry name" value="P-loop_NTPase"/>
</dbReference>
<feature type="domain" description="ABC transporter" evidence="8">
    <location>
        <begin position="4"/>
        <end position="252"/>
    </location>
</feature>
<sequence length="254" mass="28088">MTLLEANGLRKTFGGIVAVDDVSFEVDRTEIVGVIGPNGAGKSTMFKLLAGFHTPDEGTVVFDGEDVTERPPNERTQRGLVRTFQIAQELTGMRVMDNMLLASQNHPGEKVLAAAAKTSGVRDFEEDARTRAEELLKFLELWDLRDEYAGNLSGGQRKLLELGRALMAEPELLLLDEPMAGVNPDLTDRLLQRIMDLRDERDMTFLVVEHDIEAIMRISDTVVGMHDGTVLSKGTPEEVQSDEQMLEAYLGGEV</sequence>
<accession>A0A368NC78</accession>
<keyword evidence="2" id="KW-0813">Transport</keyword>
<protein>
    <recommendedName>
        <fullName evidence="7">Probable branched-chain amino acid transport ATP-binding protein LivG</fullName>
    </recommendedName>
</protein>
<evidence type="ECO:0000256" key="5">
    <source>
        <dbReference type="ARBA" id="ARBA00022970"/>
    </source>
</evidence>
<comment type="similarity">
    <text evidence="1">Belongs to the ABC transporter superfamily.</text>
</comment>
<keyword evidence="10" id="KW-1185">Reference proteome</keyword>
<keyword evidence="5" id="KW-0029">Amino-acid transport</keyword>
<evidence type="ECO:0000256" key="7">
    <source>
        <dbReference type="ARBA" id="ARBA00072811"/>
    </source>
</evidence>
<dbReference type="InterPro" id="IPR003439">
    <property type="entry name" value="ABC_transporter-like_ATP-bd"/>
</dbReference>
<dbReference type="FunFam" id="3.40.50.300:FF:000421">
    <property type="entry name" value="Branched-chain amino acid ABC transporter ATP-binding protein"/>
    <property type="match status" value="1"/>
</dbReference>
<dbReference type="InterPro" id="IPR003593">
    <property type="entry name" value="AAA+_ATPase"/>
</dbReference>
<dbReference type="GO" id="GO:0005524">
    <property type="term" value="F:ATP binding"/>
    <property type="evidence" value="ECO:0007669"/>
    <property type="project" value="UniProtKB-KW"/>
</dbReference>
<dbReference type="AlphaFoldDB" id="A0A368NC78"/>
<dbReference type="GO" id="GO:0005886">
    <property type="term" value="C:plasma membrane"/>
    <property type="evidence" value="ECO:0007669"/>
    <property type="project" value="TreeGrafter"/>
</dbReference>
<proteinExistence type="inferred from homology"/>
<evidence type="ECO:0000256" key="2">
    <source>
        <dbReference type="ARBA" id="ARBA00022448"/>
    </source>
</evidence>
<comment type="function">
    <text evidence="6">Probable component of a branched-chain amino-acid transport system.</text>
</comment>
<evidence type="ECO:0000256" key="4">
    <source>
        <dbReference type="ARBA" id="ARBA00022840"/>
    </source>
</evidence>
<dbReference type="InterPro" id="IPR051120">
    <property type="entry name" value="ABC_AA/LPS_Transport"/>
</dbReference>
<dbReference type="SUPFAM" id="SSF52540">
    <property type="entry name" value="P-loop containing nucleoside triphosphate hydrolases"/>
    <property type="match status" value="1"/>
</dbReference>
<comment type="caution">
    <text evidence="9">The sequence shown here is derived from an EMBL/GenBank/DDBJ whole genome shotgun (WGS) entry which is preliminary data.</text>
</comment>
<dbReference type="OrthoDB" id="44250at2157"/>
<dbReference type="GO" id="GO:0016887">
    <property type="term" value="F:ATP hydrolysis activity"/>
    <property type="evidence" value="ECO:0007669"/>
    <property type="project" value="InterPro"/>
</dbReference>
<dbReference type="InterPro" id="IPR017871">
    <property type="entry name" value="ABC_transporter-like_CS"/>
</dbReference>
<organism evidence="9 10">
    <name type="scientific">Haloplanus salinus</name>
    <dbReference type="NCBI Taxonomy" id="1126245"/>
    <lineage>
        <taxon>Archaea</taxon>
        <taxon>Methanobacteriati</taxon>
        <taxon>Methanobacteriota</taxon>
        <taxon>Stenosarchaea group</taxon>
        <taxon>Halobacteria</taxon>
        <taxon>Halobacteriales</taxon>
        <taxon>Haloferacaceae</taxon>
        <taxon>Haloplanus</taxon>
    </lineage>
</organism>
<dbReference type="RefSeq" id="WP_114448753.1">
    <property type="nucleotide sequence ID" value="NZ_QPHM01000001.1"/>
</dbReference>
<dbReference type="Gene3D" id="3.40.50.300">
    <property type="entry name" value="P-loop containing nucleotide triphosphate hydrolases"/>
    <property type="match status" value="1"/>
</dbReference>
<dbReference type="Pfam" id="PF00005">
    <property type="entry name" value="ABC_tran"/>
    <property type="match status" value="1"/>
</dbReference>
<dbReference type="PANTHER" id="PTHR45772">
    <property type="entry name" value="CONSERVED COMPONENT OF ABC TRANSPORTER FOR NATURAL AMINO ACIDS-RELATED"/>
    <property type="match status" value="1"/>
</dbReference>
<evidence type="ECO:0000313" key="10">
    <source>
        <dbReference type="Proteomes" id="UP000252189"/>
    </source>
</evidence>
<dbReference type="PROSITE" id="PS00211">
    <property type="entry name" value="ABC_TRANSPORTER_1"/>
    <property type="match status" value="1"/>
</dbReference>
<dbReference type="SMART" id="SM00382">
    <property type="entry name" value="AAA"/>
    <property type="match status" value="1"/>
</dbReference>
<dbReference type="GO" id="GO:0006865">
    <property type="term" value="P:amino acid transport"/>
    <property type="evidence" value="ECO:0007669"/>
    <property type="project" value="UniProtKB-KW"/>
</dbReference>
<dbReference type="PANTHER" id="PTHR45772:SF9">
    <property type="entry name" value="CONSERVED COMPONENT OF ABC TRANSPORTER FOR NATURAL AMINO ACIDS"/>
    <property type="match status" value="1"/>
</dbReference>
<keyword evidence="3" id="KW-0547">Nucleotide-binding</keyword>
<reference evidence="9 10" key="1">
    <citation type="submission" date="2018-07" db="EMBL/GenBank/DDBJ databases">
        <title>Genome sequences of Haloplanus salinus JCM 18368T.</title>
        <authorList>
            <person name="Kim Y.B."/>
            <person name="Roh S.W."/>
        </authorList>
    </citation>
    <scope>NUCLEOTIDE SEQUENCE [LARGE SCALE GENOMIC DNA]</scope>
    <source>
        <strain evidence="9 10">JCM 18368</strain>
    </source>
</reference>
<evidence type="ECO:0000259" key="8">
    <source>
        <dbReference type="PROSITE" id="PS50893"/>
    </source>
</evidence>
<dbReference type="EMBL" id="QPHM01000001">
    <property type="protein sequence ID" value="RCU47205.1"/>
    <property type="molecule type" value="Genomic_DNA"/>
</dbReference>
<dbReference type="CDD" id="cd03219">
    <property type="entry name" value="ABC_Mj1267_LivG_branched"/>
    <property type="match status" value="1"/>
</dbReference>
<dbReference type="PROSITE" id="PS50893">
    <property type="entry name" value="ABC_TRANSPORTER_2"/>
    <property type="match status" value="1"/>
</dbReference>
<gene>
    <name evidence="9" type="ORF">DU504_07760</name>
</gene>
<evidence type="ECO:0000313" key="9">
    <source>
        <dbReference type="EMBL" id="RCU47205.1"/>
    </source>
</evidence>
<evidence type="ECO:0000256" key="3">
    <source>
        <dbReference type="ARBA" id="ARBA00022741"/>
    </source>
</evidence>
<name>A0A368NC78_9EURY</name>
<dbReference type="Proteomes" id="UP000252189">
    <property type="component" value="Unassembled WGS sequence"/>
</dbReference>
<keyword evidence="4 9" id="KW-0067">ATP-binding</keyword>
<evidence type="ECO:0000256" key="6">
    <source>
        <dbReference type="ARBA" id="ARBA00056071"/>
    </source>
</evidence>